<dbReference type="PANTHER" id="PTHR35164">
    <property type="entry name" value="EXPRESSED PROTEIN"/>
    <property type="match status" value="1"/>
</dbReference>
<keyword evidence="1" id="KW-0175">Coiled coil</keyword>
<feature type="compositionally biased region" description="Polar residues" evidence="2">
    <location>
        <begin position="384"/>
        <end position="393"/>
    </location>
</feature>
<evidence type="ECO:0000256" key="1">
    <source>
        <dbReference type="SAM" id="Coils"/>
    </source>
</evidence>
<dbReference type="EMBL" id="LR743595">
    <property type="protein sequence ID" value="CAA2624960.1"/>
    <property type="molecule type" value="Genomic_DNA"/>
</dbReference>
<evidence type="ECO:0000313" key="4">
    <source>
        <dbReference type="Proteomes" id="UP001189122"/>
    </source>
</evidence>
<keyword evidence="4" id="KW-1185">Reference proteome</keyword>
<dbReference type="EMBL" id="CACRZD030000008">
    <property type="protein sequence ID" value="CAA6664377.1"/>
    <property type="molecule type" value="Genomic_DNA"/>
</dbReference>
<feature type="coiled-coil region" evidence="1">
    <location>
        <begin position="206"/>
        <end position="243"/>
    </location>
</feature>
<protein>
    <submittedName>
        <fullName evidence="3">Uncharacterized protein</fullName>
    </submittedName>
</protein>
<sequence>MQPVVVQLQEEKERAMKEVAEMKKYLAKREKEGDAAARIRLLQREVEKAKESERKMLESMISQTKQLEHTKIELEESKLEIRNLLAKPRAIAPTKPESQSQDEMGRLRNELRLATEAEEKNKKAMDDLAMTLKEVTTEMNRLKEKLSVAQADLDRVRAEADHSKSMWMTTEEKFQILVEEVDKLRMEADESATAWNAKEASLIDCMKISEEDITKLKQENSRLEEAQRSAKEESTRFRDIMKQAVNEATVVKEALEIARGENSLLKDLVSARENSLKTMKQDLERAKLNEATAMDSVKELQSRLSGEPPPASSIDDGTTAKPKALSRQGSEKRAIPVKFPSERWRSDHPHVQNGLRSAAADPGSISERVTTWSAKKDRTRSSLSCASDLTGSSHLGLHNGDDYPYLDEAGTNVGLPAKQRKKSQILHRFSELLRRGRLPK</sequence>
<feature type="region of interest" description="Disordered" evidence="2">
    <location>
        <begin position="384"/>
        <end position="403"/>
    </location>
</feature>
<dbReference type="AlphaFoldDB" id="A0A7I8J2L4"/>
<evidence type="ECO:0000256" key="2">
    <source>
        <dbReference type="SAM" id="MobiDB-lite"/>
    </source>
</evidence>
<evidence type="ECO:0000313" key="3">
    <source>
        <dbReference type="EMBL" id="CAA2624960.1"/>
    </source>
</evidence>
<dbReference type="PANTHER" id="PTHR35164:SF9">
    <property type="entry name" value="EXPRESSED PROTEIN"/>
    <property type="match status" value="1"/>
</dbReference>
<name>A0A7I8J2L4_SPIIN</name>
<dbReference type="Proteomes" id="UP001189122">
    <property type="component" value="Unassembled WGS sequence"/>
</dbReference>
<accession>A0A7I8J2L4</accession>
<gene>
    <name evidence="3" type="ORF">SI7747_08010766</name>
</gene>
<feature type="region of interest" description="Disordered" evidence="2">
    <location>
        <begin position="297"/>
        <end position="362"/>
    </location>
</feature>
<proteinExistence type="predicted"/>
<feature type="coiled-coil region" evidence="1">
    <location>
        <begin position="5"/>
        <end position="159"/>
    </location>
</feature>
<organism evidence="3">
    <name type="scientific">Spirodela intermedia</name>
    <name type="common">Intermediate duckweed</name>
    <dbReference type="NCBI Taxonomy" id="51605"/>
    <lineage>
        <taxon>Eukaryota</taxon>
        <taxon>Viridiplantae</taxon>
        <taxon>Streptophyta</taxon>
        <taxon>Embryophyta</taxon>
        <taxon>Tracheophyta</taxon>
        <taxon>Spermatophyta</taxon>
        <taxon>Magnoliopsida</taxon>
        <taxon>Liliopsida</taxon>
        <taxon>Araceae</taxon>
        <taxon>Lemnoideae</taxon>
        <taxon>Spirodela</taxon>
    </lineage>
</organism>
<reference evidence="3 4" key="1">
    <citation type="submission" date="2019-12" db="EMBL/GenBank/DDBJ databases">
        <authorList>
            <person name="Scholz U."/>
            <person name="Mascher M."/>
            <person name="Fiebig A."/>
        </authorList>
    </citation>
    <scope>NUCLEOTIDE SEQUENCE</scope>
</reference>
<feature type="compositionally biased region" description="Basic and acidic residues" evidence="2">
    <location>
        <begin position="329"/>
        <end position="350"/>
    </location>
</feature>